<reference evidence="1 2" key="1">
    <citation type="submission" date="2019-05" db="EMBL/GenBank/DDBJ databases">
        <title>Another draft genome of Portunus trituberculatus and its Hox gene families provides insights of decapod evolution.</title>
        <authorList>
            <person name="Jeong J.-H."/>
            <person name="Song I."/>
            <person name="Kim S."/>
            <person name="Choi T."/>
            <person name="Kim D."/>
            <person name="Ryu S."/>
            <person name="Kim W."/>
        </authorList>
    </citation>
    <scope>NUCLEOTIDE SEQUENCE [LARGE SCALE GENOMIC DNA]</scope>
    <source>
        <tissue evidence="1">Muscle</tissue>
    </source>
</reference>
<name>A0A5B7E6W9_PORTR</name>
<proteinExistence type="predicted"/>
<dbReference type="Proteomes" id="UP000324222">
    <property type="component" value="Unassembled WGS sequence"/>
</dbReference>
<dbReference type="AlphaFoldDB" id="A0A5B7E6W9"/>
<accession>A0A5B7E6W9</accession>
<sequence length="97" mass="10116">MAGAPVSLRGWEGEGKAVGLGAEWCRKVWQRGGRGQRRVASGQTSCLLVNNAGACPLGLAAACLSMSPRHLLVTDVGQFRVPDRSVGSAGILLTLTR</sequence>
<evidence type="ECO:0000313" key="2">
    <source>
        <dbReference type="Proteomes" id="UP000324222"/>
    </source>
</evidence>
<organism evidence="1 2">
    <name type="scientific">Portunus trituberculatus</name>
    <name type="common">Swimming crab</name>
    <name type="synonym">Neptunus trituberculatus</name>
    <dbReference type="NCBI Taxonomy" id="210409"/>
    <lineage>
        <taxon>Eukaryota</taxon>
        <taxon>Metazoa</taxon>
        <taxon>Ecdysozoa</taxon>
        <taxon>Arthropoda</taxon>
        <taxon>Crustacea</taxon>
        <taxon>Multicrustacea</taxon>
        <taxon>Malacostraca</taxon>
        <taxon>Eumalacostraca</taxon>
        <taxon>Eucarida</taxon>
        <taxon>Decapoda</taxon>
        <taxon>Pleocyemata</taxon>
        <taxon>Brachyura</taxon>
        <taxon>Eubrachyura</taxon>
        <taxon>Portunoidea</taxon>
        <taxon>Portunidae</taxon>
        <taxon>Portuninae</taxon>
        <taxon>Portunus</taxon>
    </lineage>
</organism>
<dbReference type="EMBL" id="VSRR010002087">
    <property type="protein sequence ID" value="MPC29528.1"/>
    <property type="molecule type" value="Genomic_DNA"/>
</dbReference>
<protein>
    <submittedName>
        <fullName evidence="1">Uncharacterized protein</fullName>
    </submittedName>
</protein>
<evidence type="ECO:0000313" key="1">
    <source>
        <dbReference type="EMBL" id="MPC29528.1"/>
    </source>
</evidence>
<comment type="caution">
    <text evidence="1">The sequence shown here is derived from an EMBL/GenBank/DDBJ whole genome shotgun (WGS) entry which is preliminary data.</text>
</comment>
<gene>
    <name evidence="1" type="ORF">E2C01_022767</name>
</gene>
<keyword evidence="2" id="KW-1185">Reference proteome</keyword>